<dbReference type="Proteomes" id="UP000011864">
    <property type="component" value="Chromosome"/>
</dbReference>
<dbReference type="KEGG" id="gps:C427_5636"/>
<dbReference type="EMBL" id="CP003837">
    <property type="protein sequence ID" value="AGH47730.1"/>
    <property type="molecule type" value="Genomic_DNA"/>
</dbReference>
<organism evidence="1 2">
    <name type="scientific">Paraglaciecola psychrophila 170</name>
    <dbReference type="NCBI Taxonomy" id="1129794"/>
    <lineage>
        <taxon>Bacteria</taxon>
        <taxon>Pseudomonadati</taxon>
        <taxon>Pseudomonadota</taxon>
        <taxon>Gammaproteobacteria</taxon>
        <taxon>Alteromonadales</taxon>
        <taxon>Alteromonadaceae</taxon>
        <taxon>Paraglaciecola</taxon>
    </lineage>
</organism>
<accession>K6ZIQ0</accession>
<protein>
    <submittedName>
        <fullName evidence="1">Uncharacterized protein</fullName>
    </submittedName>
</protein>
<proteinExistence type="predicted"/>
<dbReference type="STRING" id="1129794.C427_5636"/>
<reference evidence="1 2" key="1">
    <citation type="journal article" date="2013" name="Genome Announc.">
        <title>Complete Genome Sequence of Glaciecola psychrophila Strain 170T.</title>
        <authorList>
            <person name="Yin J."/>
            <person name="Chen J."/>
            <person name="Liu G."/>
            <person name="Yu Y."/>
            <person name="Song L."/>
            <person name="Wang X."/>
            <person name="Qu X."/>
        </authorList>
    </citation>
    <scope>NUCLEOTIDE SEQUENCE [LARGE SCALE GENOMIC DNA]</scope>
    <source>
        <strain evidence="1 2">170</strain>
    </source>
</reference>
<dbReference type="AlphaFoldDB" id="K6ZIQ0"/>
<gene>
    <name evidence="1" type="ORF">C427_5636</name>
</gene>
<name>K6ZIQ0_9ALTE</name>
<dbReference type="HOGENOM" id="CLU_2956462_0_0_6"/>
<sequence>MLTLSTDKLIIHFINHILSYLNFNIGIKYASNTFTFIHYYFEIISLKQLDISNLEVIAI</sequence>
<evidence type="ECO:0000313" key="2">
    <source>
        <dbReference type="Proteomes" id="UP000011864"/>
    </source>
</evidence>
<dbReference type="PATRIC" id="fig|1129794.4.peg.5614"/>
<evidence type="ECO:0000313" key="1">
    <source>
        <dbReference type="EMBL" id="AGH47730.1"/>
    </source>
</evidence>
<keyword evidence="2" id="KW-1185">Reference proteome</keyword>